<sequence>MAPDTPHQASPTVRQFSRQKWRDLLRRFLACPHPLCPWELGSDGHTRRQHVSSAHGGVHLLACGDILGSTDAQDLEVHVDACDYCKQDEEWPVMSTFAHLNDLLHDDVHKELRRRGVHDVFLEMCRQTYPENIANDDDPDTPRALPTNSEDIKYAKSAMEATNADKIP</sequence>
<gene>
    <name evidence="2" type="ORF">CMUS01_00013</name>
</gene>
<protein>
    <submittedName>
        <fullName evidence="2">Uncharacterized protein</fullName>
    </submittedName>
</protein>
<name>A0A8H6NZQ5_9PEZI</name>
<evidence type="ECO:0000256" key="1">
    <source>
        <dbReference type="SAM" id="MobiDB-lite"/>
    </source>
</evidence>
<evidence type="ECO:0000313" key="2">
    <source>
        <dbReference type="EMBL" id="KAF6845438.1"/>
    </source>
</evidence>
<dbReference type="OrthoDB" id="10600723at2759"/>
<reference evidence="2" key="1">
    <citation type="journal article" date="2020" name="Phytopathology">
        <title>Genome Sequence Resources of Colletotrichum truncatum, C. plurivorum, C. musicola, and C. sojae: Four Species Pathogenic to Soybean (Glycine max).</title>
        <authorList>
            <person name="Rogerio F."/>
            <person name="Boufleur T.R."/>
            <person name="Ciampi-Guillardi M."/>
            <person name="Sukno S.A."/>
            <person name="Thon M.R."/>
            <person name="Massola Junior N.S."/>
            <person name="Baroncelli R."/>
        </authorList>
    </citation>
    <scope>NUCLEOTIDE SEQUENCE</scope>
    <source>
        <strain evidence="2">LFN0074</strain>
    </source>
</reference>
<accession>A0A8H6NZQ5</accession>
<organism evidence="2 3">
    <name type="scientific">Colletotrichum musicola</name>
    <dbReference type="NCBI Taxonomy" id="2175873"/>
    <lineage>
        <taxon>Eukaryota</taxon>
        <taxon>Fungi</taxon>
        <taxon>Dikarya</taxon>
        <taxon>Ascomycota</taxon>
        <taxon>Pezizomycotina</taxon>
        <taxon>Sordariomycetes</taxon>
        <taxon>Hypocreomycetidae</taxon>
        <taxon>Glomerellales</taxon>
        <taxon>Glomerellaceae</taxon>
        <taxon>Colletotrichum</taxon>
        <taxon>Colletotrichum orchidearum species complex</taxon>
    </lineage>
</organism>
<proteinExistence type="predicted"/>
<keyword evidence="3" id="KW-1185">Reference proteome</keyword>
<comment type="caution">
    <text evidence="2">The sequence shown here is derived from an EMBL/GenBank/DDBJ whole genome shotgun (WGS) entry which is preliminary data.</text>
</comment>
<dbReference type="Proteomes" id="UP000639643">
    <property type="component" value="Unassembled WGS sequence"/>
</dbReference>
<evidence type="ECO:0000313" key="3">
    <source>
        <dbReference type="Proteomes" id="UP000639643"/>
    </source>
</evidence>
<dbReference type="AlphaFoldDB" id="A0A8H6NZQ5"/>
<feature type="region of interest" description="Disordered" evidence="1">
    <location>
        <begin position="131"/>
        <end position="168"/>
    </location>
</feature>
<dbReference type="EMBL" id="WIGM01000001">
    <property type="protein sequence ID" value="KAF6845438.1"/>
    <property type="molecule type" value="Genomic_DNA"/>
</dbReference>